<dbReference type="PROSITE" id="PS51186">
    <property type="entry name" value="GNAT"/>
    <property type="match status" value="1"/>
</dbReference>
<dbReference type="Pfam" id="PF00583">
    <property type="entry name" value="Acetyltransf_1"/>
    <property type="match status" value="1"/>
</dbReference>
<proteinExistence type="predicted"/>
<comment type="caution">
    <text evidence="2">The sequence shown here is derived from an EMBL/GenBank/DDBJ whole genome shotgun (WGS) entry which is preliminary data.</text>
</comment>
<evidence type="ECO:0000313" key="3">
    <source>
        <dbReference type="Proteomes" id="UP001519328"/>
    </source>
</evidence>
<keyword evidence="3" id="KW-1185">Reference proteome</keyword>
<dbReference type="InterPro" id="IPR000182">
    <property type="entry name" value="GNAT_dom"/>
</dbReference>
<reference evidence="2 3" key="1">
    <citation type="submission" date="2021-03" db="EMBL/GenBank/DDBJ databases">
        <title>Genomic Encyclopedia of Type Strains, Phase IV (KMG-IV): sequencing the most valuable type-strain genomes for metagenomic binning, comparative biology and taxonomic classification.</title>
        <authorList>
            <person name="Goeker M."/>
        </authorList>
    </citation>
    <scope>NUCLEOTIDE SEQUENCE [LARGE SCALE GENOMIC DNA]</scope>
    <source>
        <strain evidence="2 3">DSM 21085</strain>
    </source>
</reference>
<sequence length="261" mass="30287">MTNNVEIRKLTSMNDLRKMQEVEEAVWQMTPNPVHQTYTALNHGGVILGAFDGQEMVGFLYSFAGFDGKQVYLCSHMLGIKPCYRKDGLGERMKLKQAEVAQELGYTIITWTFDPLESLNAYLNLHKLRATGAFYKKDHYGSMNDELNEGLPTDRIQIEWDINMASPAKKITFDENKLMIDVTENGVPKSKLEIFNPIDDGWFVAVPDNFQFVKKRDINLAKEWRQKTREAFQLLFNNGFIANDFIRNHSKEHSYYYFTKK</sequence>
<organism evidence="2 3">
    <name type="scientific">Virgibacillus litoralis</name>
    <dbReference type="NCBI Taxonomy" id="578221"/>
    <lineage>
        <taxon>Bacteria</taxon>
        <taxon>Bacillati</taxon>
        <taxon>Bacillota</taxon>
        <taxon>Bacilli</taxon>
        <taxon>Bacillales</taxon>
        <taxon>Bacillaceae</taxon>
        <taxon>Virgibacillus</taxon>
    </lineage>
</organism>
<dbReference type="EMBL" id="JAGGKK010000014">
    <property type="protein sequence ID" value="MBP1949738.1"/>
    <property type="molecule type" value="Genomic_DNA"/>
</dbReference>
<dbReference type="PANTHER" id="PTHR41700:SF1">
    <property type="entry name" value="N-ACETYLTRANSFERASE DOMAIN-CONTAINING PROTEIN"/>
    <property type="match status" value="1"/>
</dbReference>
<name>A0ABS4HFV5_9BACI</name>
<dbReference type="InterPro" id="IPR038764">
    <property type="entry name" value="GNAT_N_AcTrfase_prd"/>
</dbReference>
<dbReference type="Proteomes" id="UP001519328">
    <property type="component" value="Unassembled WGS sequence"/>
</dbReference>
<accession>A0ABS4HFV5</accession>
<feature type="domain" description="N-acetyltransferase" evidence="1">
    <location>
        <begin position="5"/>
        <end position="169"/>
    </location>
</feature>
<dbReference type="InterPro" id="IPR016181">
    <property type="entry name" value="Acyl_CoA_acyltransferase"/>
</dbReference>
<gene>
    <name evidence="2" type="ORF">J2Z82_002678</name>
</gene>
<protein>
    <submittedName>
        <fullName evidence="2">GNAT superfamily acetyltransferase</fullName>
    </submittedName>
</protein>
<dbReference type="Gene3D" id="3.40.630.30">
    <property type="match status" value="1"/>
</dbReference>
<dbReference type="SUPFAM" id="SSF55729">
    <property type="entry name" value="Acyl-CoA N-acyltransferases (Nat)"/>
    <property type="match status" value="1"/>
</dbReference>
<dbReference type="RefSeq" id="WP_209481214.1">
    <property type="nucleotide sequence ID" value="NZ_JAGGKK010000014.1"/>
</dbReference>
<dbReference type="PANTHER" id="PTHR41700">
    <property type="entry name" value="GCN5-RELATED N-ACETYLTRANSFERASE"/>
    <property type="match status" value="1"/>
</dbReference>
<evidence type="ECO:0000313" key="2">
    <source>
        <dbReference type="EMBL" id="MBP1949738.1"/>
    </source>
</evidence>
<evidence type="ECO:0000259" key="1">
    <source>
        <dbReference type="PROSITE" id="PS51186"/>
    </source>
</evidence>